<proteinExistence type="predicted"/>
<dbReference type="AlphaFoldDB" id="N1U8C5"/>
<reference evidence="1 2" key="1">
    <citation type="submission" date="2013-02" db="EMBL/GenBank/DDBJ databases">
        <authorList>
            <person name="Harkins D.M."/>
            <person name="Durkin A.S."/>
            <person name="Brinkac L.M."/>
            <person name="Haft D.H."/>
            <person name="Selengut J.D."/>
            <person name="Sanka R."/>
            <person name="DePew J."/>
            <person name="Purushe J."/>
            <person name="Picardeau M."/>
            <person name="Werts C."/>
            <person name="Goarant C."/>
            <person name="Vinetz J.M."/>
            <person name="Sutton G.G."/>
            <person name="Nierman W.C."/>
            <person name="Fouts D.E."/>
        </authorList>
    </citation>
    <scope>NUCLEOTIDE SEQUENCE [LARGE SCALE GENOMIC DNA]</scope>
    <source>
        <strain evidence="1 2">200703203</strain>
    </source>
</reference>
<accession>N1U8C5</accession>
<evidence type="ECO:0000313" key="2">
    <source>
        <dbReference type="Proteomes" id="UP000012220"/>
    </source>
</evidence>
<sequence length="87" mass="9730">MDTIAIDPENPEANVRIGFMALGQKEFMIADRFLGKISNDKIKIPSLFIGKGVVSAILRKGNPVEFLQKHTTLILLLRSEVFYTPLV</sequence>
<dbReference type="Proteomes" id="UP000012220">
    <property type="component" value="Unassembled WGS sequence"/>
</dbReference>
<gene>
    <name evidence="1" type="ORF">LEP1GSC115_0573</name>
</gene>
<name>N1U8C5_LEPIR</name>
<comment type="caution">
    <text evidence="1">The sequence shown here is derived from an EMBL/GenBank/DDBJ whole genome shotgun (WGS) entry which is preliminary data.</text>
</comment>
<dbReference type="EMBL" id="AHNY02000299">
    <property type="protein sequence ID" value="EMY22483.1"/>
    <property type="molecule type" value="Genomic_DNA"/>
</dbReference>
<protein>
    <submittedName>
        <fullName evidence="1">Uncharacterized protein</fullName>
    </submittedName>
</protein>
<organism evidence="1 2">
    <name type="scientific">Leptospira interrogans serovar Australis str. 200703203</name>
    <dbReference type="NCBI Taxonomy" id="1085541"/>
    <lineage>
        <taxon>Bacteria</taxon>
        <taxon>Pseudomonadati</taxon>
        <taxon>Spirochaetota</taxon>
        <taxon>Spirochaetia</taxon>
        <taxon>Leptospirales</taxon>
        <taxon>Leptospiraceae</taxon>
        <taxon>Leptospira</taxon>
    </lineage>
</organism>
<evidence type="ECO:0000313" key="1">
    <source>
        <dbReference type="EMBL" id="EMY22483.1"/>
    </source>
</evidence>
<dbReference type="BioCyc" id="LINT1085541:G11IQ-1736-MONOMER"/>